<dbReference type="Proteomes" id="UP000294847">
    <property type="component" value="Chromosome 2"/>
</dbReference>
<proteinExistence type="predicted"/>
<name>A0A4P7N7C3_PYROR</name>
<reference evidence="2 3" key="1">
    <citation type="journal article" date="2019" name="Mol. Biol. Evol.">
        <title>Blast fungal genomes show frequent chromosomal changes, gene gains and losses, and effector gene turnover.</title>
        <authorList>
            <person name="Gomez Luciano L.B."/>
            <person name="Jason Tsai I."/>
            <person name="Chuma I."/>
            <person name="Tosa Y."/>
            <person name="Chen Y.H."/>
            <person name="Li J.Y."/>
            <person name="Li M.Y."/>
            <person name="Jade Lu M.Y."/>
            <person name="Nakayashiki H."/>
            <person name="Li W.H."/>
        </authorList>
    </citation>
    <scope>NUCLEOTIDE SEQUENCE [LARGE SCALE GENOMIC DNA]</scope>
    <source>
        <strain evidence="2">MZ5-1-6</strain>
    </source>
</reference>
<sequence>MENSSHDGVNLHKFIRKIRLNSHHLMNIFFHRQYRLRSYTISVKLLSKDKGNRPGRAALGAPPYPRVQPYRPAGDIRKKPHHHTHFVFLAPMKRGTAFIPAMQMPACRRF</sequence>
<accession>A0A4P7N7C3</accession>
<evidence type="ECO:0000313" key="3">
    <source>
        <dbReference type="Proteomes" id="UP000294847"/>
    </source>
</evidence>
<evidence type="ECO:0000256" key="1">
    <source>
        <dbReference type="SAM" id="MobiDB-lite"/>
    </source>
</evidence>
<organism evidence="2 3">
    <name type="scientific">Pyricularia oryzae</name>
    <name type="common">Rice blast fungus</name>
    <name type="synonym">Magnaporthe oryzae</name>
    <dbReference type="NCBI Taxonomy" id="318829"/>
    <lineage>
        <taxon>Eukaryota</taxon>
        <taxon>Fungi</taxon>
        <taxon>Dikarya</taxon>
        <taxon>Ascomycota</taxon>
        <taxon>Pezizomycotina</taxon>
        <taxon>Sordariomycetes</taxon>
        <taxon>Sordariomycetidae</taxon>
        <taxon>Magnaporthales</taxon>
        <taxon>Pyriculariaceae</taxon>
        <taxon>Pyricularia</taxon>
    </lineage>
</organism>
<dbReference type="AlphaFoldDB" id="A0A4P7N7C3"/>
<feature type="region of interest" description="Disordered" evidence="1">
    <location>
        <begin position="51"/>
        <end position="76"/>
    </location>
</feature>
<gene>
    <name evidence="2" type="ORF">PoMZ_02459</name>
</gene>
<dbReference type="EMBL" id="CP034205">
    <property type="protein sequence ID" value="QBZ57532.1"/>
    <property type="molecule type" value="Genomic_DNA"/>
</dbReference>
<protein>
    <submittedName>
        <fullName evidence="2">Uncharacterized protein</fullName>
    </submittedName>
</protein>
<evidence type="ECO:0000313" key="2">
    <source>
        <dbReference type="EMBL" id="QBZ57532.1"/>
    </source>
</evidence>